<dbReference type="InterPro" id="IPR023635">
    <property type="entry name" value="Peptide_deformylase"/>
</dbReference>
<dbReference type="PANTHER" id="PTHR10458:SF22">
    <property type="entry name" value="PEPTIDE DEFORMYLASE"/>
    <property type="match status" value="1"/>
</dbReference>
<dbReference type="PRINTS" id="PR01576">
    <property type="entry name" value="PDEFORMYLASE"/>
</dbReference>
<accession>A0A1F2UMI6</accession>
<reference evidence="2 3" key="1">
    <citation type="journal article" date="2016" name="Nat. Commun.">
        <title>Thousands of microbial genomes shed light on interconnected biogeochemical processes in an aquifer system.</title>
        <authorList>
            <person name="Anantharaman K."/>
            <person name="Brown C.T."/>
            <person name="Hug L.A."/>
            <person name="Sharon I."/>
            <person name="Castelle C.J."/>
            <person name="Probst A.J."/>
            <person name="Thomas B.C."/>
            <person name="Singh A."/>
            <person name="Wilkins M.J."/>
            <person name="Karaoz U."/>
            <person name="Brodie E.L."/>
            <person name="Williams K.H."/>
            <person name="Hubbard S.S."/>
            <person name="Banfield J.F."/>
        </authorList>
    </citation>
    <scope>NUCLEOTIDE SEQUENCE [LARGE SCALE GENOMIC DNA]</scope>
</reference>
<comment type="caution">
    <text evidence="2">The sequence shown here is derived from an EMBL/GenBank/DDBJ whole genome shotgun (WGS) entry which is preliminary data.</text>
</comment>
<dbReference type="PANTHER" id="PTHR10458">
    <property type="entry name" value="PEPTIDE DEFORMYLASE"/>
    <property type="match status" value="1"/>
</dbReference>
<dbReference type="InterPro" id="IPR036821">
    <property type="entry name" value="Peptide_deformylase_sf"/>
</dbReference>
<dbReference type="PIRSF" id="PIRSF004749">
    <property type="entry name" value="Pep_def"/>
    <property type="match status" value="1"/>
</dbReference>
<evidence type="ECO:0000313" key="3">
    <source>
        <dbReference type="Proteomes" id="UP000178086"/>
    </source>
</evidence>
<dbReference type="HAMAP" id="MF_00163">
    <property type="entry name" value="Pep_deformylase"/>
    <property type="match status" value="1"/>
</dbReference>
<dbReference type="NCBIfam" id="TIGR00079">
    <property type="entry name" value="pept_deformyl"/>
    <property type="match status" value="1"/>
</dbReference>
<feature type="non-terminal residue" evidence="2">
    <location>
        <position position="166"/>
    </location>
</feature>
<comment type="similarity">
    <text evidence="1">Belongs to the polypeptide deformylase family.</text>
</comment>
<dbReference type="GO" id="GO:0042586">
    <property type="term" value="F:peptide deformylase activity"/>
    <property type="evidence" value="ECO:0007669"/>
    <property type="project" value="InterPro"/>
</dbReference>
<dbReference type="NCBIfam" id="NF001159">
    <property type="entry name" value="PRK00150.1-3"/>
    <property type="match status" value="1"/>
</dbReference>
<dbReference type="AlphaFoldDB" id="A0A1F2UMI6"/>
<gene>
    <name evidence="2" type="ORF">A2074_06350</name>
</gene>
<evidence type="ECO:0000256" key="1">
    <source>
        <dbReference type="ARBA" id="ARBA00010759"/>
    </source>
</evidence>
<evidence type="ECO:0000313" key="2">
    <source>
        <dbReference type="EMBL" id="OFW34200.1"/>
    </source>
</evidence>
<name>A0A1F2UMI6_9ACTN</name>
<organism evidence="2 3">
    <name type="scientific">Candidatus Aquicultor primus</name>
    <dbReference type="NCBI Taxonomy" id="1797195"/>
    <lineage>
        <taxon>Bacteria</taxon>
        <taxon>Bacillati</taxon>
        <taxon>Actinomycetota</taxon>
        <taxon>Candidatus Aquicultoria</taxon>
        <taxon>Candidatus Aquicultorales</taxon>
        <taxon>Candidatus Aquicultoraceae</taxon>
        <taxon>Candidatus Aquicultor</taxon>
    </lineage>
</organism>
<dbReference type="Proteomes" id="UP000178086">
    <property type="component" value="Unassembled WGS sequence"/>
</dbReference>
<dbReference type="EMBL" id="MELI01000050">
    <property type="protein sequence ID" value="OFW34200.1"/>
    <property type="molecule type" value="Genomic_DNA"/>
</dbReference>
<sequence length="166" mass="18650">MAILPIRVYPDPALKEKTHVVDSIDDDLRKLIKNMIDTMRAAPGIGLAANQIGVLKRVVVVEVDDEVMALINPEITWYSEEQEENEEGCLSVYPDKISVNVSRSLRIIVKATNEHGEDVEFEAEGLFARAIQHELDHINGKVIIDRTSAEERRTALRELTEQMGMG</sequence>
<protein>
    <submittedName>
        <fullName evidence="2">Peptide deformylase</fullName>
    </submittedName>
</protein>
<dbReference type="CDD" id="cd00487">
    <property type="entry name" value="Pep_deformylase"/>
    <property type="match status" value="1"/>
</dbReference>
<proteinExistence type="inferred from homology"/>
<dbReference type="Pfam" id="PF01327">
    <property type="entry name" value="Pep_deformylase"/>
    <property type="match status" value="1"/>
</dbReference>
<dbReference type="Gene3D" id="3.90.45.10">
    <property type="entry name" value="Peptide deformylase"/>
    <property type="match status" value="1"/>
</dbReference>
<dbReference type="SUPFAM" id="SSF56420">
    <property type="entry name" value="Peptide deformylase"/>
    <property type="match status" value="1"/>
</dbReference>